<feature type="compositionally biased region" description="Basic residues" evidence="1">
    <location>
        <begin position="14"/>
        <end position="25"/>
    </location>
</feature>
<dbReference type="EMBL" id="CADCVL010000059">
    <property type="protein sequence ID" value="CAA9466797.1"/>
    <property type="molecule type" value="Genomic_DNA"/>
</dbReference>
<feature type="region of interest" description="Disordered" evidence="1">
    <location>
        <begin position="1"/>
        <end position="114"/>
    </location>
</feature>
<sequence>EANRSPHCGSGTRRDRHRPGRRRRARVCDRHEGRQGAGLRVPGGHRADPSRLRRPVEVPRQPVAAQRDQPRTEALPQLRDDGKRDAQGPLPPLRDLPLLVHAASRDGRQGGGPV</sequence>
<feature type="non-terminal residue" evidence="2">
    <location>
        <position position="1"/>
    </location>
</feature>
<proteinExistence type="predicted"/>
<evidence type="ECO:0000313" key="2">
    <source>
        <dbReference type="EMBL" id="CAA9466797.1"/>
    </source>
</evidence>
<name>A0A6J4R9L4_9ACTN</name>
<accession>A0A6J4R9L4</accession>
<gene>
    <name evidence="2" type="ORF">AVDCRST_MAG65-368</name>
</gene>
<feature type="compositionally biased region" description="Basic and acidic residues" evidence="1">
    <location>
        <begin position="45"/>
        <end position="57"/>
    </location>
</feature>
<evidence type="ECO:0000256" key="1">
    <source>
        <dbReference type="SAM" id="MobiDB-lite"/>
    </source>
</evidence>
<reference evidence="2" key="1">
    <citation type="submission" date="2020-02" db="EMBL/GenBank/DDBJ databases">
        <authorList>
            <person name="Meier V. D."/>
        </authorList>
    </citation>
    <scope>NUCLEOTIDE SEQUENCE</scope>
    <source>
        <strain evidence="2">AVDCRST_MAG65</strain>
    </source>
</reference>
<protein>
    <submittedName>
        <fullName evidence="2">Uncharacterized protein</fullName>
    </submittedName>
</protein>
<feature type="non-terminal residue" evidence="2">
    <location>
        <position position="114"/>
    </location>
</feature>
<organism evidence="2">
    <name type="scientific">uncultured Solirubrobacteraceae bacterium</name>
    <dbReference type="NCBI Taxonomy" id="1162706"/>
    <lineage>
        <taxon>Bacteria</taxon>
        <taxon>Bacillati</taxon>
        <taxon>Actinomycetota</taxon>
        <taxon>Thermoleophilia</taxon>
        <taxon>Solirubrobacterales</taxon>
        <taxon>Solirubrobacteraceae</taxon>
        <taxon>environmental samples</taxon>
    </lineage>
</organism>
<dbReference type="AlphaFoldDB" id="A0A6J4R9L4"/>